<feature type="chain" id="PRO_5018115261" evidence="5">
    <location>
        <begin position="25"/>
        <end position="309"/>
    </location>
</feature>
<accession>A0A3G7UBU4</accession>
<dbReference type="CDD" id="cd07185">
    <property type="entry name" value="OmpA_C-like"/>
    <property type="match status" value="1"/>
</dbReference>
<proteinExistence type="predicted"/>
<dbReference type="EMBL" id="CP027754">
    <property type="protein sequence ID" value="AZE56825.1"/>
    <property type="molecule type" value="Genomic_DNA"/>
</dbReference>
<dbReference type="InterPro" id="IPR006664">
    <property type="entry name" value="OMP_bac"/>
</dbReference>
<organism evidence="7 8">
    <name type="scientific">Pseudomonas synxantha</name>
    <dbReference type="NCBI Taxonomy" id="47883"/>
    <lineage>
        <taxon>Bacteria</taxon>
        <taxon>Pseudomonadati</taxon>
        <taxon>Pseudomonadota</taxon>
        <taxon>Gammaproteobacteria</taxon>
        <taxon>Pseudomonadales</taxon>
        <taxon>Pseudomonadaceae</taxon>
        <taxon>Pseudomonas</taxon>
    </lineage>
</organism>
<dbReference type="RefSeq" id="WP_124379034.1">
    <property type="nucleotide sequence ID" value="NZ_CP027754.1"/>
</dbReference>
<dbReference type="PRINTS" id="PR01021">
    <property type="entry name" value="OMPADOMAIN"/>
</dbReference>
<dbReference type="GO" id="GO:0009279">
    <property type="term" value="C:cell outer membrane"/>
    <property type="evidence" value="ECO:0007669"/>
    <property type="project" value="UniProtKB-SubCell"/>
</dbReference>
<evidence type="ECO:0000259" key="6">
    <source>
        <dbReference type="PROSITE" id="PS51123"/>
    </source>
</evidence>
<reference evidence="7 8" key="1">
    <citation type="submission" date="2018-03" db="EMBL/GenBank/DDBJ databases">
        <title>Diversity of phytobeneficial traits revealed by whole-genome analysis of worldwide-isolated phenazine-producing Pseudomonas spp.</title>
        <authorList>
            <person name="Biessy A."/>
            <person name="Novinscak A."/>
            <person name="Blom J."/>
            <person name="Leger G."/>
            <person name="Thomashow L.S."/>
            <person name="Cazorla F.M."/>
            <person name="Josic D."/>
            <person name="Filion M."/>
        </authorList>
    </citation>
    <scope>NUCLEOTIDE SEQUENCE [LARGE SCALE GENOMIC DNA]</scope>
    <source>
        <strain evidence="7 8">30B</strain>
    </source>
</reference>
<evidence type="ECO:0000256" key="5">
    <source>
        <dbReference type="SAM" id="SignalP"/>
    </source>
</evidence>
<protein>
    <submittedName>
        <fullName evidence="7">Outer membrane protein A</fullName>
    </submittedName>
</protein>
<evidence type="ECO:0000313" key="7">
    <source>
        <dbReference type="EMBL" id="AZE56825.1"/>
    </source>
</evidence>
<evidence type="ECO:0000256" key="1">
    <source>
        <dbReference type="ARBA" id="ARBA00004442"/>
    </source>
</evidence>
<dbReference type="Proteomes" id="UP000268696">
    <property type="component" value="Chromosome"/>
</dbReference>
<evidence type="ECO:0000256" key="3">
    <source>
        <dbReference type="ARBA" id="ARBA00023237"/>
    </source>
</evidence>
<keyword evidence="5" id="KW-0732">Signal</keyword>
<feature type="signal peptide" evidence="5">
    <location>
        <begin position="1"/>
        <end position="24"/>
    </location>
</feature>
<comment type="subcellular location">
    <subcellularLocation>
        <location evidence="1">Cell outer membrane</location>
    </subcellularLocation>
</comment>
<evidence type="ECO:0000313" key="8">
    <source>
        <dbReference type="Proteomes" id="UP000268696"/>
    </source>
</evidence>
<evidence type="ECO:0000256" key="2">
    <source>
        <dbReference type="ARBA" id="ARBA00023136"/>
    </source>
</evidence>
<dbReference type="Pfam" id="PF00691">
    <property type="entry name" value="OmpA"/>
    <property type="match status" value="1"/>
</dbReference>
<keyword evidence="3" id="KW-0998">Cell outer membrane</keyword>
<dbReference type="PROSITE" id="PS51123">
    <property type="entry name" value="OMPA_2"/>
    <property type="match status" value="1"/>
</dbReference>
<dbReference type="InterPro" id="IPR006665">
    <property type="entry name" value="OmpA-like"/>
</dbReference>
<dbReference type="Gene3D" id="3.30.1330.60">
    <property type="entry name" value="OmpA-like domain"/>
    <property type="match status" value="1"/>
</dbReference>
<dbReference type="PANTHER" id="PTHR30329">
    <property type="entry name" value="STATOR ELEMENT OF FLAGELLAR MOTOR COMPLEX"/>
    <property type="match status" value="1"/>
</dbReference>
<dbReference type="InterPro" id="IPR050330">
    <property type="entry name" value="Bact_OuterMem_StrucFunc"/>
</dbReference>
<gene>
    <name evidence="7" type="ORF">C4K03_4687</name>
</gene>
<evidence type="ECO:0000256" key="4">
    <source>
        <dbReference type="PROSITE-ProRule" id="PRU00473"/>
    </source>
</evidence>
<dbReference type="AlphaFoldDB" id="A0A3G7UBU4"/>
<feature type="domain" description="OmpA-like" evidence="6">
    <location>
        <begin position="177"/>
        <end position="305"/>
    </location>
</feature>
<sequence>MFLQCRKKAAVLLSATVFASPVVAAPVTSVAGKVFDNTYVSVPPIGEDQTQVVYYRMEEGMQRKGAAHVYVDREFHSGLLPGGYSVFCLAPGSHTLGAYLDEAPEYKGKRSDLYQATLRGGKTYYLRVREDGNTFPQPVAREEAERELVTLRNQVHAISRASSIEACRHYEYLVDESRFKRYELSSDVLFASGASARQDIPEAGLEAVRSLIDELRVDHAQVRHVQVVGHTDPMGDEVKNQLLGQARADTLRDLLIAGGIPDSLISAVSAGNREPVVFTCYGNRVQQTACYAPNRRVVIKVELGKPVEL</sequence>
<keyword evidence="2 4" id="KW-0472">Membrane</keyword>
<dbReference type="PANTHER" id="PTHR30329:SF21">
    <property type="entry name" value="LIPOPROTEIN YIAD-RELATED"/>
    <property type="match status" value="1"/>
</dbReference>
<name>A0A3G7UBU4_9PSED</name>
<dbReference type="InterPro" id="IPR036737">
    <property type="entry name" value="OmpA-like_sf"/>
</dbReference>
<dbReference type="SUPFAM" id="SSF103088">
    <property type="entry name" value="OmpA-like"/>
    <property type="match status" value="1"/>
</dbReference>